<reference evidence="4 5" key="1">
    <citation type="submission" date="2019-12" db="EMBL/GenBank/DDBJ databases">
        <title>Paenibacillus sp. nov., an endophytic bacterium isolated from the stem of Dendrobium.</title>
        <authorList>
            <person name="Zhao R."/>
        </authorList>
    </citation>
    <scope>NUCLEOTIDE SEQUENCE [LARGE SCALE GENOMIC DNA]</scope>
    <source>
        <strain evidence="4 5">HJL G12</strain>
    </source>
</reference>
<keyword evidence="5" id="KW-1185">Reference proteome</keyword>
<dbReference type="GO" id="GO:0009847">
    <property type="term" value="P:spore germination"/>
    <property type="evidence" value="ECO:0007669"/>
    <property type="project" value="InterPro"/>
</dbReference>
<dbReference type="PANTHER" id="PTHR22550:SF5">
    <property type="entry name" value="LEUCINE ZIPPER PROTEIN 4"/>
    <property type="match status" value="1"/>
</dbReference>
<keyword evidence="2 3" id="KW-0472">Membrane</keyword>
<dbReference type="InterPro" id="IPR004995">
    <property type="entry name" value="Spore_Ger"/>
</dbReference>
<organism evidence="4 5">
    <name type="scientific">Paenibacillus dendrobii</name>
    <dbReference type="NCBI Taxonomy" id="2691084"/>
    <lineage>
        <taxon>Bacteria</taxon>
        <taxon>Bacillati</taxon>
        <taxon>Bacillota</taxon>
        <taxon>Bacilli</taxon>
        <taxon>Bacillales</taxon>
        <taxon>Paenibacillaceae</taxon>
        <taxon>Paenibacillus</taxon>
    </lineage>
</organism>
<name>A0A7X3IJH9_9BACL</name>
<dbReference type="GO" id="GO:0016020">
    <property type="term" value="C:membrane"/>
    <property type="evidence" value="ECO:0007669"/>
    <property type="project" value="InterPro"/>
</dbReference>
<dbReference type="PIRSF" id="PIRSF005690">
    <property type="entry name" value="GerBA"/>
    <property type="match status" value="1"/>
</dbReference>
<dbReference type="PANTHER" id="PTHR22550">
    <property type="entry name" value="SPORE GERMINATION PROTEIN"/>
    <property type="match status" value="1"/>
</dbReference>
<comment type="caution">
    <text evidence="4">The sequence shown here is derived from an EMBL/GenBank/DDBJ whole genome shotgun (WGS) entry which is preliminary data.</text>
</comment>
<comment type="similarity">
    <text evidence="1">Belongs to the GerABKA family.</text>
</comment>
<dbReference type="AlphaFoldDB" id="A0A7X3IJH9"/>
<keyword evidence="3" id="KW-1133">Transmembrane helix</keyword>
<feature type="transmembrane region" description="Helical" evidence="3">
    <location>
        <begin position="291"/>
        <end position="313"/>
    </location>
</feature>
<feature type="transmembrane region" description="Helical" evidence="3">
    <location>
        <begin position="389"/>
        <end position="407"/>
    </location>
</feature>
<keyword evidence="3" id="KW-0812">Transmembrane</keyword>
<dbReference type="Proteomes" id="UP000460318">
    <property type="component" value="Unassembled WGS sequence"/>
</dbReference>
<evidence type="ECO:0000256" key="3">
    <source>
        <dbReference type="SAM" id="Phobius"/>
    </source>
</evidence>
<feature type="transmembrane region" description="Helical" evidence="3">
    <location>
        <begin position="419"/>
        <end position="442"/>
    </location>
</feature>
<accession>A0A7X3IJH9</accession>
<evidence type="ECO:0000313" key="5">
    <source>
        <dbReference type="Proteomes" id="UP000460318"/>
    </source>
</evidence>
<dbReference type="EMBL" id="WUBI01000001">
    <property type="protein sequence ID" value="MWV43172.1"/>
    <property type="molecule type" value="Genomic_DNA"/>
</dbReference>
<evidence type="ECO:0000256" key="1">
    <source>
        <dbReference type="ARBA" id="ARBA00005278"/>
    </source>
</evidence>
<gene>
    <name evidence="4" type="ORF">GRF59_05970</name>
</gene>
<evidence type="ECO:0000313" key="4">
    <source>
        <dbReference type="EMBL" id="MWV43172.1"/>
    </source>
</evidence>
<protein>
    <submittedName>
        <fullName evidence="4">Spore germination protein</fullName>
    </submittedName>
</protein>
<evidence type="ECO:0000256" key="2">
    <source>
        <dbReference type="ARBA" id="ARBA00023136"/>
    </source>
</evidence>
<proteinExistence type="inferred from homology"/>
<dbReference type="InterPro" id="IPR050768">
    <property type="entry name" value="UPF0353/GerABKA_families"/>
</dbReference>
<dbReference type="Pfam" id="PF03323">
    <property type="entry name" value="GerA"/>
    <property type="match status" value="1"/>
</dbReference>
<sequence length="495" mass="54737">MTSTDSKSGSNIWTLQKIKDLFIKSSDVVIRSYRIKKDTPASDVVLVYANGLADSSQISLVVLPELEKMYQDTGYSIEQGDELYGKLPLVPFEEPITAQTLEDTVYQGGLVLLFPHNNGLFSMDISSVPKRSPEESTVEISIKGPKDGFTEDYVTNVALIRKRIRSNSLCCEESILGRRTRTKVGLMYFDDIISPEILVEVRKRLSKIDIDGLYTINQLEELLSDSKYSLFPLLDFTGRPDYVITCLLSGRFIIVIDGNPMVLIGPGSLSLLMKSPEDVHFNYIYVSFVRLIRGISLLLSMLLPSFWVALAAFHQDQIPFRLMATISTSRMGLPLSAQMELFLLLVLLEIFREAGVRLPSSIGQTLTVIGGLIIGDAAIRAGLVSPSSVVVGAITAVAGATLVNQTLSSVVSVIRFGLFFVSSFLGMYGLILGIILLLAYIARLRTFGIPYLAPISPMMPKDFLKSLLRGPWNLLRKRPTFLDTIDSDHQGENTT</sequence>
<dbReference type="RefSeq" id="WP_160496706.1">
    <property type="nucleotide sequence ID" value="NZ_WUBI01000001.1"/>
</dbReference>